<proteinExistence type="predicted"/>
<accession>A0AAV2NQT9</accession>
<keyword evidence="1" id="KW-0812">Transmembrane</keyword>
<feature type="transmembrane region" description="Helical" evidence="1">
    <location>
        <begin position="67"/>
        <end position="85"/>
    </location>
</feature>
<evidence type="ECO:0000256" key="1">
    <source>
        <dbReference type="SAM" id="Phobius"/>
    </source>
</evidence>
<gene>
    <name evidence="2" type="ORF">LPLAT_LOCUS8536</name>
</gene>
<evidence type="ECO:0000313" key="2">
    <source>
        <dbReference type="EMBL" id="CAL1682643.1"/>
    </source>
</evidence>
<organism evidence="2 3">
    <name type="scientific">Lasius platythorax</name>
    <dbReference type="NCBI Taxonomy" id="488582"/>
    <lineage>
        <taxon>Eukaryota</taxon>
        <taxon>Metazoa</taxon>
        <taxon>Ecdysozoa</taxon>
        <taxon>Arthropoda</taxon>
        <taxon>Hexapoda</taxon>
        <taxon>Insecta</taxon>
        <taxon>Pterygota</taxon>
        <taxon>Neoptera</taxon>
        <taxon>Endopterygota</taxon>
        <taxon>Hymenoptera</taxon>
        <taxon>Apocrita</taxon>
        <taxon>Aculeata</taxon>
        <taxon>Formicoidea</taxon>
        <taxon>Formicidae</taxon>
        <taxon>Formicinae</taxon>
        <taxon>Lasius</taxon>
        <taxon>Lasius</taxon>
    </lineage>
</organism>
<evidence type="ECO:0000313" key="3">
    <source>
        <dbReference type="Proteomes" id="UP001497644"/>
    </source>
</evidence>
<dbReference type="Proteomes" id="UP001497644">
    <property type="component" value="Chromosome 4"/>
</dbReference>
<keyword evidence="3" id="KW-1185">Reference proteome</keyword>
<protein>
    <submittedName>
        <fullName evidence="2">Uncharacterized protein</fullName>
    </submittedName>
</protein>
<dbReference type="EMBL" id="OZ034827">
    <property type="protein sequence ID" value="CAL1682643.1"/>
    <property type="molecule type" value="Genomic_DNA"/>
</dbReference>
<keyword evidence="1" id="KW-0472">Membrane</keyword>
<reference evidence="2" key="1">
    <citation type="submission" date="2024-04" db="EMBL/GenBank/DDBJ databases">
        <authorList>
            <consortium name="Molecular Ecology Group"/>
        </authorList>
    </citation>
    <scope>NUCLEOTIDE SEQUENCE</scope>
</reference>
<name>A0AAV2NQT9_9HYME</name>
<feature type="transmembrane region" description="Helical" evidence="1">
    <location>
        <begin position="106"/>
        <end position="126"/>
    </location>
</feature>
<sequence>MRLDVTAILSSAVTMNPEGSEADSSVTSCLSALDSQLATLLSVPNEILLLRHRVFREYAKVAVGPDFIHTLPSFVIVTATLLILWKSPPSSARLMNLIRVTLVYRGLQVLVSWLAITALLWLWLVLQRILYCSVWHYWSYETEHRDISYPWWQRVWFSYYPAPVQPPVMSACFISWIIAMSIGIIALGCAMNTDRLEIFIKKISSKLGDALAVMKSYIEFYIEWSQNRTQQILVSSEANAATDDSEMSSVCDDGRSETSIDANAARGDVHPISYGTNWMPPPNFSAFKEAQRKISLKSFHTVTGVNDVQDPDKFTAKQFRHRRGCHTVIPGNSSEQSSGC</sequence>
<feature type="transmembrane region" description="Helical" evidence="1">
    <location>
        <begin position="168"/>
        <end position="191"/>
    </location>
</feature>
<dbReference type="AlphaFoldDB" id="A0AAV2NQT9"/>
<keyword evidence="1" id="KW-1133">Transmembrane helix</keyword>